<dbReference type="PANTHER" id="PTHR10827">
    <property type="entry name" value="RETICULOCALBIN"/>
    <property type="match status" value="1"/>
</dbReference>
<dbReference type="GO" id="GO:0005788">
    <property type="term" value="C:endoplasmic reticulum lumen"/>
    <property type="evidence" value="ECO:0007669"/>
    <property type="project" value="UniProtKB-SubCell"/>
</dbReference>
<keyword evidence="15" id="KW-1185">Reference proteome</keyword>
<dbReference type="InterPro" id="IPR018247">
    <property type="entry name" value="EF_Hand_1_Ca_BS"/>
</dbReference>
<dbReference type="PROSITE" id="PS50222">
    <property type="entry name" value="EF_HAND_2"/>
    <property type="match status" value="4"/>
</dbReference>
<dbReference type="AlphaFoldDB" id="A0A914W1Y2"/>
<evidence type="ECO:0000256" key="6">
    <source>
        <dbReference type="ARBA" id="ARBA00022837"/>
    </source>
</evidence>
<feature type="signal peptide" evidence="13">
    <location>
        <begin position="1"/>
        <end position="20"/>
    </location>
</feature>
<accession>A0A914W1Y2</accession>
<keyword evidence="3 13" id="KW-0732">Signal</keyword>
<feature type="domain" description="EF-hand" evidence="14">
    <location>
        <begin position="76"/>
        <end position="111"/>
    </location>
</feature>
<organism evidence="15 16">
    <name type="scientific">Plectus sambesii</name>
    <dbReference type="NCBI Taxonomy" id="2011161"/>
    <lineage>
        <taxon>Eukaryota</taxon>
        <taxon>Metazoa</taxon>
        <taxon>Ecdysozoa</taxon>
        <taxon>Nematoda</taxon>
        <taxon>Chromadorea</taxon>
        <taxon>Plectida</taxon>
        <taxon>Plectina</taxon>
        <taxon>Plectoidea</taxon>
        <taxon>Plectidae</taxon>
        <taxon>Plectus</taxon>
    </lineage>
</organism>
<keyword evidence="7" id="KW-0325">Glycoprotein</keyword>
<feature type="domain" description="EF-hand" evidence="14">
    <location>
        <begin position="269"/>
        <end position="304"/>
    </location>
</feature>
<dbReference type="CDD" id="cd16227">
    <property type="entry name" value="EFh_CREC_RCN2_like"/>
    <property type="match status" value="1"/>
</dbReference>
<protein>
    <recommendedName>
        <fullName evidence="11">Reticulocalbin-3</fullName>
    </recommendedName>
</protein>
<evidence type="ECO:0000256" key="7">
    <source>
        <dbReference type="ARBA" id="ARBA00023180"/>
    </source>
</evidence>
<keyword evidence="8" id="KW-0143">Chaperone</keyword>
<evidence type="ECO:0000256" key="4">
    <source>
        <dbReference type="ARBA" id="ARBA00022737"/>
    </source>
</evidence>
<evidence type="ECO:0000256" key="2">
    <source>
        <dbReference type="ARBA" id="ARBA00022723"/>
    </source>
</evidence>
<evidence type="ECO:0000256" key="10">
    <source>
        <dbReference type="ARBA" id="ARBA00063143"/>
    </source>
</evidence>
<dbReference type="InterPro" id="IPR011992">
    <property type="entry name" value="EF-hand-dom_pair"/>
</dbReference>
<feature type="compositionally biased region" description="Basic and acidic residues" evidence="12">
    <location>
        <begin position="26"/>
        <end position="43"/>
    </location>
</feature>
<name>A0A914W1Y2_9BILA</name>
<evidence type="ECO:0000313" key="15">
    <source>
        <dbReference type="Proteomes" id="UP000887566"/>
    </source>
</evidence>
<evidence type="ECO:0000313" key="16">
    <source>
        <dbReference type="WBParaSite" id="PSAMB.scaffold2962size20367.g19764.t1"/>
    </source>
</evidence>
<comment type="subunit">
    <text evidence="10">Interacts with PCSK6 (immature form including the propeptide); probably involved in the maturation and the secretion of PCSK6.</text>
</comment>
<dbReference type="GO" id="GO:0005509">
    <property type="term" value="F:calcium ion binding"/>
    <property type="evidence" value="ECO:0007669"/>
    <property type="project" value="InterPro"/>
</dbReference>
<evidence type="ECO:0000256" key="1">
    <source>
        <dbReference type="ARBA" id="ARBA00004319"/>
    </source>
</evidence>
<comment type="subcellular location">
    <subcellularLocation>
        <location evidence="1">Endoplasmic reticulum lumen</location>
    </subcellularLocation>
</comment>
<keyword evidence="6" id="KW-0106">Calcium</keyword>
<keyword evidence="5" id="KW-0256">Endoplasmic reticulum</keyword>
<evidence type="ECO:0000256" key="9">
    <source>
        <dbReference type="ARBA" id="ARBA00056975"/>
    </source>
</evidence>
<dbReference type="PROSITE" id="PS00018">
    <property type="entry name" value="EF_HAND_1"/>
    <property type="match status" value="6"/>
</dbReference>
<feature type="domain" description="EF-hand" evidence="14">
    <location>
        <begin position="243"/>
        <end position="268"/>
    </location>
</feature>
<proteinExistence type="predicted"/>
<dbReference type="Proteomes" id="UP000887566">
    <property type="component" value="Unplaced"/>
</dbReference>
<evidence type="ECO:0000256" key="5">
    <source>
        <dbReference type="ARBA" id="ARBA00022824"/>
    </source>
</evidence>
<dbReference type="Gene3D" id="1.10.238.10">
    <property type="entry name" value="EF-hand"/>
    <property type="match status" value="3"/>
</dbReference>
<evidence type="ECO:0000256" key="3">
    <source>
        <dbReference type="ARBA" id="ARBA00022729"/>
    </source>
</evidence>
<evidence type="ECO:0000256" key="12">
    <source>
        <dbReference type="SAM" id="MobiDB-lite"/>
    </source>
</evidence>
<dbReference type="SMART" id="SM00054">
    <property type="entry name" value="EFh"/>
    <property type="match status" value="6"/>
</dbReference>
<feature type="chain" id="PRO_5036699522" description="Reticulocalbin-3" evidence="13">
    <location>
        <begin position="21"/>
        <end position="320"/>
    </location>
</feature>
<reference evidence="16" key="1">
    <citation type="submission" date="2022-11" db="UniProtKB">
        <authorList>
            <consortium name="WormBaseParasite"/>
        </authorList>
    </citation>
    <scope>IDENTIFICATION</scope>
</reference>
<feature type="domain" description="EF-hand" evidence="14">
    <location>
        <begin position="159"/>
        <end position="194"/>
    </location>
</feature>
<comment type="function">
    <text evidence="9">Probable molecular chaperone assisting protein biosynthesis and transport in the endoplasmic reticulum. Required for the proper biosynthesis and transport of pulmonary surfactant-associated protein A/SP-A, pulmonary surfactant-associated protein D/SP-D and the lipid transporter ABCA3. By regulating both the proper expression and the degradation through the endoplasmic reticulum-associated protein degradation pathway of these proteins plays a crucial role in pulmonary surfactant homeostasis. Has an anti-fibrotic activity by negatively regulating the secretion of type I and type III collagens. This calcium-binding protein also transiently associates with immature PCSK6 and regulates its secretion.</text>
</comment>
<evidence type="ECO:0000256" key="11">
    <source>
        <dbReference type="ARBA" id="ARBA00072696"/>
    </source>
</evidence>
<evidence type="ECO:0000256" key="13">
    <source>
        <dbReference type="SAM" id="SignalP"/>
    </source>
</evidence>
<dbReference type="InterPro" id="IPR002048">
    <property type="entry name" value="EF_hand_dom"/>
</dbReference>
<dbReference type="FunFam" id="1.10.238.10:FF:000104">
    <property type="entry name" value="calumenin isoform X1"/>
    <property type="match status" value="1"/>
</dbReference>
<evidence type="ECO:0000256" key="8">
    <source>
        <dbReference type="ARBA" id="ARBA00023186"/>
    </source>
</evidence>
<dbReference type="PANTHER" id="PTHR10827:SF95">
    <property type="entry name" value="LD34388P"/>
    <property type="match status" value="1"/>
</dbReference>
<dbReference type="Pfam" id="PF13499">
    <property type="entry name" value="EF-hand_7"/>
    <property type="match status" value="3"/>
</dbReference>
<feature type="region of interest" description="Disordered" evidence="12">
    <location>
        <begin position="23"/>
        <end position="43"/>
    </location>
</feature>
<dbReference type="WBParaSite" id="PSAMB.scaffold2962size20367.g19764.t1">
    <property type="protein sequence ID" value="PSAMB.scaffold2962size20367.g19764.t1"/>
    <property type="gene ID" value="PSAMB.scaffold2962size20367.g19764"/>
</dbReference>
<keyword evidence="4" id="KW-0677">Repeat</keyword>
<keyword evidence="2" id="KW-0479">Metal-binding</keyword>
<sequence>MRSSMILLAVCLVVVTTVQGGAPGQREQEVHGARSPSEKFRDEHYKDGVHKDDLDHQAILGSKHEAEEFDHLAPLESKKRLRLLAAKMDADGDGFVSKQELTNWIHKSMLALDQEETEERFSDVDENKDDRVSWEEYAHDAFGDDDEENKLSSDPEDVKLMEEDRSYFKAADKDNDGTLDRLEFSAFQNPEHHEHMHETLIEVTLKEKDTNKNGQIEFKEFMGDVGDNRESEWYNVEKERFEKDYDKNKDGVLDRSEMRAWLIPDTMQTSVEEMEHLFNQADNDKDGRLSYDEITDEYRLFVGSEATNYGEHLDTMRDEL</sequence>
<dbReference type="GO" id="GO:0015031">
    <property type="term" value="P:protein transport"/>
    <property type="evidence" value="ECO:0007669"/>
    <property type="project" value="UniProtKB-ARBA"/>
</dbReference>
<dbReference type="SUPFAM" id="SSF47473">
    <property type="entry name" value="EF-hand"/>
    <property type="match status" value="2"/>
</dbReference>
<evidence type="ECO:0000259" key="14">
    <source>
        <dbReference type="PROSITE" id="PS50222"/>
    </source>
</evidence>